<evidence type="ECO:0000313" key="10">
    <source>
        <dbReference type="EMBL" id="SDI76124.1"/>
    </source>
</evidence>
<evidence type="ECO:0000256" key="6">
    <source>
        <dbReference type="SAM" id="MobiDB-lite"/>
    </source>
</evidence>
<keyword evidence="2 5" id="KW-0645">Protease</keyword>
<dbReference type="PANTHER" id="PTHR43806:SF11">
    <property type="entry name" value="CEREVISIN-RELATED"/>
    <property type="match status" value="1"/>
</dbReference>
<feature type="active site" description="Charge relay system" evidence="5">
    <location>
        <position position="88"/>
    </location>
</feature>
<feature type="active site" description="Charge relay system" evidence="5">
    <location>
        <position position="262"/>
    </location>
</feature>
<feature type="active site" description="Charge relay system" evidence="5">
    <location>
        <position position="54"/>
    </location>
</feature>
<dbReference type="SUPFAM" id="SSF52743">
    <property type="entry name" value="Subtilisin-like"/>
    <property type="match status" value="1"/>
</dbReference>
<dbReference type="Gene3D" id="3.40.50.200">
    <property type="entry name" value="Peptidase S8/S53 domain"/>
    <property type="match status" value="1"/>
</dbReference>
<evidence type="ECO:0000256" key="4">
    <source>
        <dbReference type="ARBA" id="ARBA00022825"/>
    </source>
</evidence>
<dbReference type="RefSeq" id="WP_090932154.1">
    <property type="nucleotide sequence ID" value="NZ_FNDJ01000007.1"/>
</dbReference>
<evidence type="ECO:0000259" key="9">
    <source>
        <dbReference type="Pfam" id="PF00082"/>
    </source>
</evidence>
<evidence type="ECO:0000256" key="5">
    <source>
        <dbReference type="PROSITE-ProRule" id="PRU01240"/>
    </source>
</evidence>
<dbReference type="InterPro" id="IPR015500">
    <property type="entry name" value="Peptidase_S8_subtilisin-rel"/>
</dbReference>
<dbReference type="PROSITE" id="PS51892">
    <property type="entry name" value="SUBTILASE"/>
    <property type="match status" value="1"/>
</dbReference>
<organism evidence="10 11">
    <name type="scientific">Nonomuraea jiangxiensis</name>
    <dbReference type="NCBI Taxonomy" id="633440"/>
    <lineage>
        <taxon>Bacteria</taxon>
        <taxon>Bacillati</taxon>
        <taxon>Actinomycetota</taxon>
        <taxon>Actinomycetes</taxon>
        <taxon>Streptosporangiales</taxon>
        <taxon>Streptosporangiaceae</taxon>
        <taxon>Nonomuraea</taxon>
    </lineage>
</organism>
<keyword evidence="8" id="KW-0732">Signal</keyword>
<evidence type="ECO:0000256" key="1">
    <source>
        <dbReference type="ARBA" id="ARBA00011073"/>
    </source>
</evidence>
<feature type="transmembrane region" description="Helical" evidence="7">
    <location>
        <begin position="357"/>
        <end position="379"/>
    </location>
</feature>
<evidence type="ECO:0000313" key="11">
    <source>
        <dbReference type="Proteomes" id="UP000199202"/>
    </source>
</evidence>
<accession>A0A1G8N7G0</accession>
<dbReference type="STRING" id="633440.SAMN05421869_10739"/>
<evidence type="ECO:0000256" key="7">
    <source>
        <dbReference type="SAM" id="Phobius"/>
    </source>
</evidence>
<reference evidence="10 11" key="1">
    <citation type="submission" date="2016-10" db="EMBL/GenBank/DDBJ databases">
        <authorList>
            <person name="de Groot N.N."/>
        </authorList>
    </citation>
    <scope>NUCLEOTIDE SEQUENCE [LARGE SCALE GENOMIC DNA]</scope>
    <source>
        <strain evidence="10 11">CGMCC 4.6533</strain>
    </source>
</reference>
<comment type="similarity">
    <text evidence="1 5">Belongs to the peptidase S8 family.</text>
</comment>
<feature type="signal peptide" evidence="8">
    <location>
        <begin position="1"/>
        <end position="19"/>
    </location>
</feature>
<dbReference type="AlphaFoldDB" id="A0A1G8N7G0"/>
<evidence type="ECO:0000256" key="8">
    <source>
        <dbReference type="SAM" id="SignalP"/>
    </source>
</evidence>
<keyword evidence="7" id="KW-1133">Transmembrane helix</keyword>
<keyword evidence="11" id="KW-1185">Reference proteome</keyword>
<feature type="chain" id="PRO_5039068819" evidence="8">
    <location>
        <begin position="20"/>
        <end position="391"/>
    </location>
</feature>
<proteinExistence type="inferred from homology"/>
<feature type="region of interest" description="Disordered" evidence="6">
    <location>
        <begin position="330"/>
        <end position="352"/>
    </location>
</feature>
<gene>
    <name evidence="10" type="ORF">SAMN05421869_10739</name>
</gene>
<dbReference type="Pfam" id="PF00082">
    <property type="entry name" value="Peptidase_S8"/>
    <property type="match status" value="1"/>
</dbReference>
<dbReference type="Proteomes" id="UP000199202">
    <property type="component" value="Unassembled WGS sequence"/>
</dbReference>
<name>A0A1G8N7G0_9ACTN</name>
<keyword evidence="7" id="KW-0812">Transmembrane</keyword>
<dbReference type="EMBL" id="FNDJ01000007">
    <property type="protein sequence ID" value="SDI76124.1"/>
    <property type="molecule type" value="Genomic_DNA"/>
</dbReference>
<dbReference type="PRINTS" id="PR00723">
    <property type="entry name" value="SUBTILISIN"/>
</dbReference>
<feature type="domain" description="Peptidase S8/S53" evidence="9">
    <location>
        <begin position="45"/>
        <end position="310"/>
    </location>
</feature>
<dbReference type="PANTHER" id="PTHR43806">
    <property type="entry name" value="PEPTIDASE S8"/>
    <property type="match status" value="1"/>
</dbReference>
<dbReference type="GO" id="GO:0004252">
    <property type="term" value="F:serine-type endopeptidase activity"/>
    <property type="evidence" value="ECO:0007669"/>
    <property type="project" value="UniProtKB-UniRule"/>
</dbReference>
<keyword evidence="4 5" id="KW-0720">Serine protease</keyword>
<dbReference type="InterPro" id="IPR050131">
    <property type="entry name" value="Peptidase_S8_subtilisin-like"/>
</dbReference>
<dbReference type="GO" id="GO:0006508">
    <property type="term" value="P:proteolysis"/>
    <property type="evidence" value="ECO:0007669"/>
    <property type="project" value="UniProtKB-KW"/>
</dbReference>
<keyword evidence="3 5" id="KW-0378">Hydrolase</keyword>
<evidence type="ECO:0000256" key="2">
    <source>
        <dbReference type="ARBA" id="ARBA00022670"/>
    </source>
</evidence>
<evidence type="ECO:0000256" key="3">
    <source>
        <dbReference type="ARBA" id="ARBA00022801"/>
    </source>
</evidence>
<dbReference type="InterPro" id="IPR036852">
    <property type="entry name" value="Peptidase_S8/S53_dom_sf"/>
</dbReference>
<keyword evidence="7" id="KW-0472">Membrane</keyword>
<dbReference type="OrthoDB" id="3530033at2"/>
<sequence>MLTVVRTLAAALLVFAGPAAEPIRDQQQWVLDALNVEQAWNVTKGAGVTVAVVDSAVDGQVKELRGRVTEGPDMSSGVTSRVVAPGRHGTAMAGLIAGSGAENGFVGVAPEARILSLPLVVDGEPDLGNAPLQGEQPTAESPLARALRYAANHGAQVVSMSIGSYGALRSEREAVSYALGKGVVLVAAVGNDGQTTYAKEKSTSYWSFPAGYPGVIGVAATDKQGRRAPFSSDNLSVLVSAPGMEVPVVKRGTGYELSEGTSSAAALVSGVAALIKARHPGLPPEQVAQALAMSGRGRPAAGYDDQTGYGVVDAAAALNAADRLTGARRTVEPGMEHFGQGEDSPMPSRPGPDPLRLGLYGGGVLLALVTFCGAIVILNQRKSDEHRQRNE</sequence>
<protein>
    <submittedName>
        <fullName evidence="10">Subtilase family protein</fullName>
    </submittedName>
</protein>
<dbReference type="InterPro" id="IPR000209">
    <property type="entry name" value="Peptidase_S8/S53_dom"/>
</dbReference>